<keyword evidence="3" id="KW-0804">Transcription</keyword>
<dbReference type="PROSITE" id="PS51118">
    <property type="entry name" value="HTH_HXLR"/>
    <property type="match status" value="1"/>
</dbReference>
<organism evidence="5 6">
    <name type="scientific">Paenirhodobacter populi</name>
    <dbReference type="NCBI Taxonomy" id="2306993"/>
    <lineage>
        <taxon>Bacteria</taxon>
        <taxon>Pseudomonadati</taxon>
        <taxon>Pseudomonadota</taxon>
        <taxon>Alphaproteobacteria</taxon>
        <taxon>Rhodobacterales</taxon>
        <taxon>Rhodobacter group</taxon>
        <taxon>Paenirhodobacter</taxon>
    </lineage>
</organism>
<dbReference type="Proteomes" id="UP000284451">
    <property type="component" value="Unassembled WGS sequence"/>
</dbReference>
<dbReference type="InterPro" id="IPR002577">
    <property type="entry name" value="HTH_HxlR"/>
</dbReference>
<dbReference type="PANTHER" id="PTHR33204:SF39">
    <property type="entry name" value="TRANSCRIPTIONAL REGULATORY PROTEIN"/>
    <property type="match status" value="1"/>
</dbReference>
<feature type="domain" description="HTH hxlR-type" evidence="4">
    <location>
        <begin position="15"/>
        <end position="113"/>
    </location>
</feature>
<evidence type="ECO:0000313" key="6">
    <source>
        <dbReference type="Proteomes" id="UP000284451"/>
    </source>
</evidence>
<dbReference type="SUPFAM" id="SSF46785">
    <property type="entry name" value="Winged helix' DNA-binding domain"/>
    <property type="match status" value="1"/>
</dbReference>
<dbReference type="Gene3D" id="1.10.10.10">
    <property type="entry name" value="Winged helix-like DNA-binding domain superfamily/Winged helix DNA-binding domain"/>
    <property type="match status" value="1"/>
</dbReference>
<evidence type="ECO:0000256" key="3">
    <source>
        <dbReference type="ARBA" id="ARBA00023163"/>
    </source>
</evidence>
<dbReference type="EMBL" id="SAUY01000085">
    <property type="protein sequence ID" value="RWR25050.1"/>
    <property type="molecule type" value="Genomic_DNA"/>
</dbReference>
<dbReference type="InterPro" id="IPR036390">
    <property type="entry name" value="WH_DNA-bd_sf"/>
</dbReference>
<dbReference type="InterPro" id="IPR036388">
    <property type="entry name" value="WH-like_DNA-bd_sf"/>
</dbReference>
<dbReference type="RefSeq" id="WP_128234223.1">
    <property type="nucleotide sequence ID" value="NZ_SAUY01000085.1"/>
</dbReference>
<sequence>MNMTTADRIVLKDRRNIGQVLARVGDKWTMMVIYILQGGPRRFNDMKRSIDGISQQMLTRTLRALERDGIVSRTILPLSPPQVEYALTPLGRSLSAPVLTLCKWACDNIKDINKAQGLFDGRDGS</sequence>
<comment type="caution">
    <text evidence="5">The sequence shown here is derived from an EMBL/GenBank/DDBJ whole genome shotgun (WGS) entry which is preliminary data.</text>
</comment>
<evidence type="ECO:0000259" key="4">
    <source>
        <dbReference type="PROSITE" id="PS51118"/>
    </source>
</evidence>
<reference evidence="5 6" key="2">
    <citation type="submission" date="2019-01" db="EMBL/GenBank/DDBJ databases">
        <authorList>
            <person name="Li Y."/>
        </authorList>
    </citation>
    <scope>NUCLEOTIDE SEQUENCE [LARGE SCALE GENOMIC DNA]</scope>
    <source>
        <strain evidence="5 6">07D10-4-3</strain>
    </source>
</reference>
<reference evidence="5 6" key="1">
    <citation type="submission" date="2019-01" db="EMBL/GenBank/DDBJ databases">
        <title>Sinorhodobacter populi sp. nov. isolated from the symptomatic bark tissue of Populus euramericana canker.</title>
        <authorList>
            <person name="Xu G."/>
        </authorList>
    </citation>
    <scope>NUCLEOTIDE SEQUENCE [LARGE SCALE GENOMIC DNA]</scope>
    <source>
        <strain evidence="5 6">07D10-4-3</strain>
    </source>
</reference>
<protein>
    <submittedName>
        <fullName evidence="5">Transcriptional regulator</fullName>
    </submittedName>
</protein>
<evidence type="ECO:0000256" key="2">
    <source>
        <dbReference type="ARBA" id="ARBA00023125"/>
    </source>
</evidence>
<evidence type="ECO:0000256" key="1">
    <source>
        <dbReference type="ARBA" id="ARBA00023015"/>
    </source>
</evidence>
<gene>
    <name evidence="5" type="ORF">D2T29_22400</name>
</gene>
<dbReference type="PANTHER" id="PTHR33204">
    <property type="entry name" value="TRANSCRIPTIONAL REGULATOR, MARR FAMILY"/>
    <property type="match status" value="1"/>
</dbReference>
<dbReference type="Pfam" id="PF01638">
    <property type="entry name" value="HxlR"/>
    <property type="match status" value="1"/>
</dbReference>
<name>A0A443JX15_9RHOB</name>
<evidence type="ECO:0000313" key="5">
    <source>
        <dbReference type="EMBL" id="RWR25050.1"/>
    </source>
</evidence>
<dbReference type="GO" id="GO:0003677">
    <property type="term" value="F:DNA binding"/>
    <property type="evidence" value="ECO:0007669"/>
    <property type="project" value="UniProtKB-KW"/>
</dbReference>
<keyword evidence="1" id="KW-0805">Transcription regulation</keyword>
<dbReference type="AlphaFoldDB" id="A0A443JX15"/>
<keyword evidence="2" id="KW-0238">DNA-binding</keyword>
<proteinExistence type="predicted"/>
<accession>A0A443JX15</accession>